<sequence length="159" mass="17087">MRRKVAPWPGSKRCSNSIIGSAKKGGHAKGTVQGNLRAGLQEGGAITIREPIWKRMEVGAMEERKKRDAEEAKKRKWESHGPQGPNKKGNHGGGRSFRAPAAPSKGNPATSGHYSGSQAPTTPRCRNCNGNHIGKCRDPPRCYQCGSTGHIKPNCPQLG</sequence>
<evidence type="ECO:0000313" key="5">
    <source>
        <dbReference type="Proteomes" id="UP001152484"/>
    </source>
</evidence>
<dbReference type="OrthoDB" id="1300414at2759"/>
<evidence type="ECO:0000256" key="2">
    <source>
        <dbReference type="SAM" id="MobiDB-lite"/>
    </source>
</evidence>
<dbReference type="AlphaFoldDB" id="A0A9P0Z7D8"/>
<evidence type="ECO:0000313" key="4">
    <source>
        <dbReference type="EMBL" id="CAH9089721.1"/>
    </source>
</evidence>
<dbReference type="GO" id="GO:0003676">
    <property type="term" value="F:nucleic acid binding"/>
    <property type="evidence" value="ECO:0007669"/>
    <property type="project" value="InterPro"/>
</dbReference>
<feature type="region of interest" description="Disordered" evidence="2">
    <location>
        <begin position="56"/>
        <end position="159"/>
    </location>
</feature>
<keyword evidence="1" id="KW-0479">Metal-binding</keyword>
<dbReference type="EMBL" id="CAMAPE010000021">
    <property type="protein sequence ID" value="CAH9089721.1"/>
    <property type="molecule type" value="Genomic_DNA"/>
</dbReference>
<dbReference type="GO" id="GO:0008270">
    <property type="term" value="F:zinc ion binding"/>
    <property type="evidence" value="ECO:0007669"/>
    <property type="project" value="UniProtKB-KW"/>
</dbReference>
<feature type="compositionally biased region" description="Polar residues" evidence="2">
    <location>
        <begin position="107"/>
        <end position="121"/>
    </location>
</feature>
<evidence type="ECO:0000259" key="3">
    <source>
        <dbReference type="PROSITE" id="PS50158"/>
    </source>
</evidence>
<dbReference type="Gene3D" id="4.10.60.10">
    <property type="entry name" value="Zinc finger, CCHC-type"/>
    <property type="match status" value="1"/>
</dbReference>
<dbReference type="Proteomes" id="UP001152484">
    <property type="component" value="Unassembled WGS sequence"/>
</dbReference>
<dbReference type="PROSITE" id="PS50158">
    <property type="entry name" value="ZF_CCHC"/>
    <property type="match status" value="1"/>
</dbReference>
<accession>A0A9P0Z7D8</accession>
<name>A0A9P0Z7D8_CUSEU</name>
<gene>
    <name evidence="4" type="ORF">CEURO_LOCUS10972</name>
</gene>
<feature type="domain" description="CCHC-type" evidence="3">
    <location>
        <begin position="141"/>
        <end position="157"/>
    </location>
</feature>
<dbReference type="InterPro" id="IPR001878">
    <property type="entry name" value="Znf_CCHC"/>
</dbReference>
<comment type="caution">
    <text evidence="4">The sequence shown here is derived from an EMBL/GenBank/DDBJ whole genome shotgun (WGS) entry which is preliminary data.</text>
</comment>
<keyword evidence="1" id="KW-0863">Zinc-finger</keyword>
<feature type="region of interest" description="Disordered" evidence="2">
    <location>
        <begin position="1"/>
        <end position="31"/>
    </location>
</feature>
<proteinExistence type="predicted"/>
<dbReference type="SMART" id="SM00343">
    <property type="entry name" value="ZnF_C2HC"/>
    <property type="match status" value="1"/>
</dbReference>
<feature type="compositionally biased region" description="Basic and acidic residues" evidence="2">
    <location>
        <begin position="56"/>
        <end position="73"/>
    </location>
</feature>
<keyword evidence="5" id="KW-1185">Reference proteome</keyword>
<dbReference type="Pfam" id="PF00098">
    <property type="entry name" value="zf-CCHC"/>
    <property type="match status" value="1"/>
</dbReference>
<organism evidence="4 5">
    <name type="scientific">Cuscuta europaea</name>
    <name type="common">European dodder</name>
    <dbReference type="NCBI Taxonomy" id="41803"/>
    <lineage>
        <taxon>Eukaryota</taxon>
        <taxon>Viridiplantae</taxon>
        <taxon>Streptophyta</taxon>
        <taxon>Embryophyta</taxon>
        <taxon>Tracheophyta</taxon>
        <taxon>Spermatophyta</taxon>
        <taxon>Magnoliopsida</taxon>
        <taxon>eudicotyledons</taxon>
        <taxon>Gunneridae</taxon>
        <taxon>Pentapetalae</taxon>
        <taxon>asterids</taxon>
        <taxon>lamiids</taxon>
        <taxon>Solanales</taxon>
        <taxon>Convolvulaceae</taxon>
        <taxon>Cuscuteae</taxon>
        <taxon>Cuscuta</taxon>
        <taxon>Cuscuta subgen. Cuscuta</taxon>
    </lineage>
</organism>
<evidence type="ECO:0000256" key="1">
    <source>
        <dbReference type="PROSITE-ProRule" id="PRU00047"/>
    </source>
</evidence>
<feature type="non-terminal residue" evidence="4">
    <location>
        <position position="159"/>
    </location>
</feature>
<reference evidence="4" key="1">
    <citation type="submission" date="2022-07" db="EMBL/GenBank/DDBJ databases">
        <authorList>
            <person name="Macas J."/>
            <person name="Novak P."/>
            <person name="Neumann P."/>
        </authorList>
    </citation>
    <scope>NUCLEOTIDE SEQUENCE</scope>
</reference>
<protein>
    <recommendedName>
        <fullName evidence="3">CCHC-type domain-containing protein</fullName>
    </recommendedName>
</protein>
<keyword evidence="1" id="KW-0862">Zinc</keyword>